<reference evidence="7 8" key="2">
    <citation type="journal article" date="2017" name="Sci. Rep.">
        <title>Ant-infecting Ophiocordyceps genomes reveal a high diversity of potential behavioral manipulation genes and a possible major role for enterotoxins.</title>
        <authorList>
            <person name="de Bekker C."/>
            <person name="Ohm R.A."/>
            <person name="Evans H.C."/>
            <person name="Brachmann A."/>
            <person name="Hughes D.P."/>
        </authorList>
    </citation>
    <scope>NUCLEOTIDE SEQUENCE [LARGE SCALE GENOMIC DNA]</scope>
    <source>
        <strain evidence="7 8">SC16a</strain>
    </source>
</reference>
<evidence type="ECO:0000256" key="3">
    <source>
        <dbReference type="ARBA" id="ARBA00022576"/>
    </source>
</evidence>
<dbReference type="EMBL" id="LAZP02000121">
    <property type="protein sequence ID" value="PFH60560.1"/>
    <property type="molecule type" value="Genomic_DNA"/>
</dbReference>
<dbReference type="SUPFAM" id="SSF53383">
    <property type="entry name" value="PLP-dependent transferases"/>
    <property type="match status" value="1"/>
</dbReference>
<gene>
    <name evidence="7" type="ORF">XA68_10765</name>
</gene>
<dbReference type="InterPro" id="IPR004839">
    <property type="entry name" value="Aminotransferase_I/II_large"/>
</dbReference>
<organism evidence="7 8">
    <name type="scientific">Ophiocordyceps unilateralis</name>
    <name type="common">Zombie-ant fungus</name>
    <name type="synonym">Torrubia unilateralis</name>
    <dbReference type="NCBI Taxonomy" id="268505"/>
    <lineage>
        <taxon>Eukaryota</taxon>
        <taxon>Fungi</taxon>
        <taxon>Dikarya</taxon>
        <taxon>Ascomycota</taxon>
        <taxon>Pezizomycotina</taxon>
        <taxon>Sordariomycetes</taxon>
        <taxon>Hypocreomycetidae</taxon>
        <taxon>Hypocreales</taxon>
        <taxon>Ophiocordycipitaceae</taxon>
        <taxon>Ophiocordyceps</taxon>
    </lineage>
</organism>
<evidence type="ECO:0000256" key="5">
    <source>
        <dbReference type="ARBA" id="ARBA00022898"/>
    </source>
</evidence>
<dbReference type="PANTHER" id="PTHR43807:SF20">
    <property type="entry name" value="FI04487P"/>
    <property type="match status" value="1"/>
</dbReference>
<keyword evidence="4" id="KW-0808">Transferase</keyword>
<dbReference type="GO" id="GO:0030170">
    <property type="term" value="F:pyridoxal phosphate binding"/>
    <property type="evidence" value="ECO:0007669"/>
    <property type="project" value="InterPro"/>
</dbReference>
<dbReference type="FunFam" id="3.40.640.10:FF:000024">
    <property type="entry name" value="Kynurenine--oxoglutarate transaminase 3"/>
    <property type="match status" value="1"/>
</dbReference>
<reference evidence="7 8" key="1">
    <citation type="journal article" date="2015" name="BMC Genomics">
        <title>Gene expression during zombie ant biting behavior reflects the complexity underlying fungal parasitic behavioral manipulation.</title>
        <authorList>
            <person name="de Bekker C."/>
            <person name="Ohm R.A."/>
            <person name="Loreto R.G."/>
            <person name="Sebastian A."/>
            <person name="Albert I."/>
            <person name="Merrow M."/>
            <person name="Brachmann A."/>
            <person name="Hughes D.P."/>
        </authorList>
    </citation>
    <scope>NUCLEOTIDE SEQUENCE [LARGE SCALE GENOMIC DNA]</scope>
    <source>
        <strain evidence="7 8">SC16a</strain>
    </source>
</reference>
<dbReference type="InterPro" id="IPR015424">
    <property type="entry name" value="PyrdxlP-dep_Trfase"/>
</dbReference>
<dbReference type="InterPro" id="IPR015422">
    <property type="entry name" value="PyrdxlP-dep_Trfase_small"/>
</dbReference>
<dbReference type="GO" id="GO:0016212">
    <property type="term" value="F:kynurenine-oxoglutarate transaminase activity"/>
    <property type="evidence" value="ECO:0007669"/>
    <property type="project" value="TreeGrafter"/>
</dbReference>
<comment type="similarity">
    <text evidence="2">Belongs to the class-I pyridoxal-phosphate-dependent aminotransferase family.</text>
</comment>
<accession>A0A2A9PI41</accession>
<feature type="domain" description="Aminotransferase class I/classII large" evidence="6">
    <location>
        <begin position="35"/>
        <end position="415"/>
    </location>
</feature>
<dbReference type="STRING" id="268505.A0A2A9PI41"/>
<sequence length="425" mass="47611">MSGGKLQPAARVSGQKQDVWSIINEAAAASPKQPIVNMGQGFFGYNPPAFIIDAAKKALDRVDCNQYSPTKGRPRLRKAIADAYSPFWGRKIDPETEVTITTGANEGMLSAFMAFIEPGDEVIILEPYFDQYISNIEMAGGKIVYVPLHPPATGATQTSSAADWTIDFDQLARVFTPRTKMIVLNTPHNPVGKVFSRDELQRIGNLCVNNDVLILSDEVYDRLYYVPFTRIATLSPEIERLTLTVGSAGKNFYATGWRVGWLMGPAELIQHVSTAHTRICYSSVSPLQEACAVGFEQAEAEGFWTQTVADMRRKMDRFNSVWRELGLPYSEPEGGYFVLVNMKRVRLPDDYPFPAQVADRPRDFKLAWFLIQEVGVAAIPPTEFYTPTNAHVAEDYVRFAVCKEDAVLEEAKERLRGLKRYMQQV</sequence>
<protein>
    <recommendedName>
        <fullName evidence="6">Aminotransferase class I/classII large domain-containing protein</fullName>
    </recommendedName>
</protein>
<dbReference type="Proteomes" id="UP000037136">
    <property type="component" value="Unassembled WGS sequence"/>
</dbReference>
<dbReference type="PANTHER" id="PTHR43807">
    <property type="entry name" value="FI04487P"/>
    <property type="match status" value="1"/>
</dbReference>
<keyword evidence="3" id="KW-0032">Aminotransferase</keyword>
<evidence type="ECO:0000313" key="8">
    <source>
        <dbReference type="Proteomes" id="UP000037136"/>
    </source>
</evidence>
<dbReference type="Pfam" id="PF00155">
    <property type="entry name" value="Aminotran_1_2"/>
    <property type="match status" value="1"/>
</dbReference>
<dbReference type="InterPro" id="IPR015421">
    <property type="entry name" value="PyrdxlP-dep_Trfase_major"/>
</dbReference>
<evidence type="ECO:0000256" key="1">
    <source>
        <dbReference type="ARBA" id="ARBA00001933"/>
    </source>
</evidence>
<dbReference type="CDD" id="cd00609">
    <property type="entry name" value="AAT_like"/>
    <property type="match status" value="1"/>
</dbReference>
<comment type="caution">
    <text evidence="7">The sequence shown here is derived from an EMBL/GenBank/DDBJ whole genome shotgun (WGS) entry which is preliminary data.</text>
</comment>
<proteinExistence type="inferred from homology"/>
<dbReference type="GO" id="GO:0005739">
    <property type="term" value="C:mitochondrion"/>
    <property type="evidence" value="ECO:0007669"/>
    <property type="project" value="TreeGrafter"/>
</dbReference>
<comment type="cofactor">
    <cofactor evidence="1">
        <name>pyridoxal 5'-phosphate</name>
        <dbReference type="ChEBI" id="CHEBI:597326"/>
    </cofactor>
</comment>
<name>A0A2A9PI41_OPHUN</name>
<evidence type="ECO:0000259" key="6">
    <source>
        <dbReference type="Pfam" id="PF00155"/>
    </source>
</evidence>
<evidence type="ECO:0000256" key="2">
    <source>
        <dbReference type="ARBA" id="ARBA00007441"/>
    </source>
</evidence>
<dbReference type="Gene3D" id="3.90.1150.10">
    <property type="entry name" value="Aspartate Aminotransferase, domain 1"/>
    <property type="match status" value="1"/>
</dbReference>
<keyword evidence="8" id="KW-1185">Reference proteome</keyword>
<keyword evidence="5" id="KW-0663">Pyridoxal phosphate</keyword>
<dbReference type="AlphaFoldDB" id="A0A2A9PI41"/>
<evidence type="ECO:0000313" key="7">
    <source>
        <dbReference type="EMBL" id="PFH60560.1"/>
    </source>
</evidence>
<dbReference type="OrthoDB" id="2414662at2759"/>
<dbReference type="Gene3D" id="3.40.640.10">
    <property type="entry name" value="Type I PLP-dependent aspartate aminotransferase-like (Major domain)"/>
    <property type="match status" value="1"/>
</dbReference>
<dbReference type="InterPro" id="IPR051326">
    <property type="entry name" value="Kynurenine-oxoglutarate_AT"/>
</dbReference>
<evidence type="ECO:0000256" key="4">
    <source>
        <dbReference type="ARBA" id="ARBA00022679"/>
    </source>
</evidence>